<proteinExistence type="predicted"/>
<organism evidence="1 2">
    <name type="scientific">Vibrio aestuarianus</name>
    <dbReference type="NCBI Taxonomy" id="28171"/>
    <lineage>
        <taxon>Bacteria</taxon>
        <taxon>Pseudomonadati</taxon>
        <taxon>Pseudomonadota</taxon>
        <taxon>Gammaproteobacteria</taxon>
        <taxon>Vibrionales</taxon>
        <taxon>Vibrionaceae</taxon>
        <taxon>Vibrio</taxon>
    </lineage>
</organism>
<sequence>MSKGDIVPLKESNDWSTLVQMADELRKCDDLGLINASITLCFVYIDTLSSLSRPLNVARGSRKYFCDWVDRYLKAHEDQPYQYVGRHVYAARCAFLHAHSSEALLHEENSDIPMFAYCDGGRHYFEPTVENRMVIIGTRSFVNDVINAMSDFMDECGNDINLKARVQSRLGGVLQKRPMPIYS</sequence>
<evidence type="ECO:0000313" key="2">
    <source>
        <dbReference type="Proteomes" id="UP001140978"/>
    </source>
</evidence>
<reference evidence="1" key="1">
    <citation type="submission" date="2022-02" db="EMBL/GenBank/DDBJ databases">
        <title>Emergence and expansion in Europe of a Vibrio aestuarianus clonal complex pathogenic for oysters.</title>
        <authorList>
            <person name="Mesnil A."/>
            <person name="Travers M.-A."/>
        </authorList>
    </citation>
    <scope>NUCLEOTIDE SEQUENCE</scope>
    <source>
        <strain evidence="1">19_064_15T1</strain>
    </source>
</reference>
<name>A0A9X4J1U0_9VIBR</name>
<evidence type="ECO:0000313" key="1">
    <source>
        <dbReference type="EMBL" id="MDE1348271.1"/>
    </source>
</evidence>
<gene>
    <name evidence="1" type="ORF">L9X51_17970</name>
</gene>
<dbReference type="AlphaFoldDB" id="A0A9X4J1U0"/>
<accession>A0A9X4J1U0</accession>
<dbReference type="Proteomes" id="UP001140978">
    <property type="component" value="Unassembled WGS sequence"/>
</dbReference>
<protein>
    <submittedName>
        <fullName evidence="1">Uncharacterized protein</fullName>
    </submittedName>
</protein>
<dbReference type="RefSeq" id="WP_081245490.1">
    <property type="nucleotide sequence ID" value="NZ_JAKNAX010000097.1"/>
</dbReference>
<comment type="caution">
    <text evidence="1">The sequence shown here is derived from an EMBL/GenBank/DDBJ whole genome shotgun (WGS) entry which is preliminary data.</text>
</comment>
<dbReference type="EMBL" id="JAKNAX010000097">
    <property type="protein sequence ID" value="MDE1348271.1"/>
    <property type="molecule type" value="Genomic_DNA"/>
</dbReference>